<dbReference type="InterPro" id="IPR006312">
    <property type="entry name" value="TatA/E"/>
</dbReference>
<dbReference type="Gene3D" id="1.20.5.3310">
    <property type="match status" value="1"/>
</dbReference>
<keyword evidence="3 9" id="KW-1003">Cell membrane</keyword>
<evidence type="ECO:0000256" key="10">
    <source>
        <dbReference type="SAM" id="MobiDB-lite"/>
    </source>
</evidence>
<keyword evidence="8 9" id="KW-0472">Membrane</keyword>
<dbReference type="RefSeq" id="WP_042007804.1">
    <property type="nucleotide sequence ID" value="NZ_CDOI01000132.1"/>
</dbReference>
<feature type="region of interest" description="Disordered" evidence="10">
    <location>
        <begin position="46"/>
        <end position="67"/>
    </location>
</feature>
<dbReference type="NCBIfam" id="TIGR01411">
    <property type="entry name" value="tatAE"/>
    <property type="match status" value="1"/>
</dbReference>
<dbReference type="EMBL" id="CDOI01000132">
    <property type="protein sequence ID" value="CEN45114.1"/>
    <property type="molecule type" value="Genomic_DNA"/>
</dbReference>
<keyword evidence="2 9" id="KW-0813">Transport</keyword>
<dbReference type="GO" id="GO:0033281">
    <property type="term" value="C:TAT protein transport complex"/>
    <property type="evidence" value="ECO:0007669"/>
    <property type="project" value="UniProtKB-UniRule"/>
</dbReference>
<comment type="similarity">
    <text evidence="9">Belongs to the TatA/E family.</text>
</comment>
<evidence type="ECO:0000256" key="1">
    <source>
        <dbReference type="ARBA" id="ARBA00004162"/>
    </source>
</evidence>
<accession>A0A0B7IR41</accession>
<evidence type="ECO:0000256" key="7">
    <source>
        <dbReference type="ARBA" id="ARBA00023010"/>
    </source>
</evidence>
<keyword evidence="14" id="KW-1185">Reference proteome</keyword>
<evidence type="ECO:0000256" key="6">
    <source>
        <dbReference type="ARBA" id="ARBA00022989"/>
    </source>
</evidence>
<organism evidence="12 13">
    <name type="scientific">Capnocytophaga canis</name>
    <dbReference type="NCBI Taxonomy" id="1848903"/>
    <lineage>
        <taxon>Bacteria</taxon>
        <taxon>Pseudomonadati</taxon>
        <taxon>Bacteroidota</taxon>
        <taxon>Flavobacteriia</taxon>
        <taxon>Flavobacteriales</taxon>
        <taxon>Flavobacteriaceae</taxon>
        <taxon>Capnocytophaga</taxon>
    </lineage>
</organism>
<dbReference type="STRING" id="1848903.CCAND38_220015"/>
<dbReference type="InterPro" id="IPR003369">
    <property type="entry name" value="TatA/B/E"/>
</dbReference>
<reference evidence="13 14" key="1">
    <citation type="submission" date="2015-01" db="EMBL/GenBank/DDBJ databases">
        <authorList>
            <person name="MANFREDI Pablo"/>
        </authorList>
    </citation>
    <scope>NUCLEOTIDE SEQUENCE [LARGE SCALE GENOMIC DNA]</scope>
    <source>
        <strain evidence="11 14">CcD38</strain>
        <strain evidence="12 13">CcD93</strain>
    </source>
</reference>
<dbReference type="GO" id="GO:0008320">
    <property type="term" value="F:protein transmembrane transporter activity"/>
    <property type="evidence" value="ECO:0007669"/>
    <property type="project" value="UniProtKB-UniRule"/>
</dbReference>
<keyword evidence="5 9" id="KW-0653">Protein transport</keyword>
<comment type="subunit">
    <text evidence="9">Forms a complex with TatC.</text>
</comment>
<evidence type="ECO:0000313" key="12">
    <source>
        <dbReference type="EMBL" id="CEN53074.1"/>
    </source>
</evidence>
<sequence>MLANSIFLGIPGPWQIAVVVILILLLFGGKKIPELMRGLGSGIKEFKDATKEPNKDETNSSIEKKQE</sequence>
<proteinExistence type="inferred from homology"/>
<keyword evidence="6 9" id="KW-1133">Transmembrane helix</keyword>
<comment type="subcellular location">
    <subcellularLocation>
        <location evidence="1 9">Cell membrane</location>
        <topology evidence="1 9">Single-pass membrane protein</topology>
    </subcellularLocation>
</comment>
<comment type="function">
    <text evidence="9">Part of the twin-arginine translocation (Tat) system that transports large folded proteins containing a characteristic twin-arginine motif in their signal peptide across membranes. TatA could form the protein-conducting channel of the Tat system.</text>
</comment>
<evidence type="ECO:0000256" key="8">
    <source>
        <dbReference type="ARBA" id="ARBA00023136"/>
    </source>
</evidence>
<keyword evidence="7 9" id="KW-0811">Translocation</keyword>
<dbReference type="EMBL" id="CDOL01000224">
    <property type="protein sequence ID" value="CEN53074.1"/>
    <property type="molecule type" value="Genomic_DNA"/>
</dbReference>
<evidence type="ECO:0000256" key="2">
    <source>
        <dbReference type="ARBA" id="ARBA00022448"/>
    </source>
</evidence>
<dbReference type="PANTHER" id="PTHR42982">
    <property type="entry name" value="SEC-INDEPENDENT PROTEIN TRANSLOCASE PROTEIN TATA"/>
    <property type="match status" value="1"/>
</dbReference>
<evidence type="ECO:0000256" key="5">
    <source>
        <dbReference type="ARBA" id="ARBA00022927"/>
    </source>
</evidence>
<dbReference type="Pfam" id="PF02416">
    <property type="entry name" value="TatA_B_E"/>
    <property type="match status" value="1"/>
</dbReference>
<evidence type="ECO:0000256" key="4">
    <source>
        <dbReference type="ARBA" id="ARBA00022692"/>
    </source>
</evidence>
<evidence type="ECO:0000313" key="13">
    <source>
        <dbReference type="Proteomes" id="UP000038200"/>
    </source>
</evidence>
<gene>
    <name evidence="9 12" type="primary">tatA</name>
    <name evidence="11" type="ORF">CCAND38_220015</name>
    <name evidence="12" type="ORF">CCAND93_360016</name>
</gene>
<protein>
    <recommendedName>
        <fullName evidence="9">Sec-independent protein translocase protein TatA</fullName>
    </recommendedName>
</protein>
<dbReference type="AlphaFoldDB" id="A0A0B7IR41"/>
<dbReference type="Proteomes" id="UP000038200">
    <property type="component" value="Unassembled WGS sequence"/>
</dbReference>
<evidence type="ECO:0000313" key="11">
    <source>
        <dbReference type="EMBL" id="CEN45114.1"/>
    </source>
</evidence>
<feature type="transmembrane region" description="Helical" evidence="9">
    <location>
        <begin position="6"/>
        <end position="27"/>
    </location>
</feature>
<dbReference type="PANTHER" id="PTHR42982:SF1">
    <property type="entry name" value="SEC-INDEPENDENT PROTEIN TRANSLOCASE PROTEIN TATA"/>
    <property type="match status" value="1"/>
</dbReference>
<dbReference type="GO" id="GO:0043953">
    <property type="term" value="P:protein transport by the Tat complex"/>
    <property type="evidence" value="ECO:0007669"/>
    <property type="project" value="UniProtKB-UniRule"/>
</dbReference>
<evidence type="ECO:0000256" key="3">
    <source>
        <dbReference type="ARBA" id="ARBA00022475"/>
    </source>
</evidence>
<dbReference type="GeneID" id="97264225"/>
<dbReference type="Proteomes" id="UP000045051">
    <property type="component" value="Unassembled WGS sequence"/>
</dbReference>
<dbReference type="HAMAP" id="MF_00236">
    <property type="entry name" value="TatA_E"/>
    <property type="match status" value="1"/>
</dbReference>
<keyword evidence="4 9" id="KW-0812">Transmembrane</keyword>
<evidence type="ECO:0000313" key="14">
    <source>
        <dbReference type="Proteomes" id="UP000045051"/>
    </source>
</evidence>
<dbReference type="OrthoDB" id="9812812at2"/>
<name>A0A0B7IR41_9FLAO</name>
<evidence type="ECO:0000256" key="9">
    <source>
        <dbReference type="HAMAP-Rule" id="MF_00236"/>
    </source>
</evidence>